<comment type="caution">
    <text evidence="2">The sequence shown here is derived from an EMBL/GenBank/DDBJ whole genome shotgun (WGS) entry which is preliminary data.</text>
</comment>
<gene>
    <name evidence="2" type="ORF">BD626DRAFT_491860</name>
</gene>
<dbReference type="AlphaFoldDB" id="A0A550CI29"/>
<dbReference type="Proteomes" id="UP000320762">
    <property type="component" value="Unassembled WGS sequence"/>
</dbReference>
<keyword evidence="1" id="KW-0812">Transmembrane</keyword>
<evidence type="ECO:0000313" key="2">
    <source>
        <dbReference type="EMBL" id="TRM64449.1"/>
    </source>
</evidence>
<keyword evidence="1" id="KW-1133">Transmembrane helix</keyword>
<accession>A0A550CI29</accession>
<protein>
    <submittedName>
        <fullName evidence="2">Uncharacterized protein</fullName>
    </submittedName>
</protein>
<sequence length="102" mass="11833">MARIFFHAKFRKRTSIPHLFLICTGSGYTLQLSFLYGSRWKSRCADARTVRPCQISMSSKSLRDASERSALRRLVCDERASTINGHWRLHMSLSGRRQSARR</sequence>
<feature type="transmembrane region" description="Helical" evidence="1">
    <location>
        <begin position="16"/>
        <end position="36"/>
    </location>
</feature>
<name>A0A550CI29_9AGAR</name>
<proteinExistence type="predicted"/>
<organism evidence="2 3">
    <name type="scientific">Schizophyllum amplum</name>
    <dbReference type="NCBI Taxonomy" id="97359"/>
    <lineage>
        <taxon>Eukaryota</taxon>
        <taxon>Fungi</taxon>
        <taxon>Dikarya</taxon>
        <taxon>Basidiomycota</taxon>
        <taxon>Agaricomycotina</taxon>
        <taxon>Agaricomycetes</taxon>
        <taxon>Agaricomycetidae</taxon>
        <taxon>Agaricales</taxon>
        <taxon>Schizophyllaceae</taxon>
        <taxon>Schizophyllum</taxon>
    </lineage>
</organism>
<reference evidence="2 3" key="1">
    <citation type="journal article" date="2019" name="New Phytol.">
        <title>Comparative genomics reveals unique wood-decay strategies and fruiting body development in the Schizophyllaceae.</title>
        <authorList>
            <person name="Almasi E."/>
            <person name="Sahu N."/>
            <person name="Krizsan K."/>
            <person name="Balint B."/>
            <person name="Kovacs G.M."/>
            <person name="Kiss B."/>
            <person name="Cseklye J."/>
            <person name="Drula E."/>
            <person name="Henrissat B."/>
            <person name="Nagy I."/>
            <person name="Chovatia M."/>
            <person name="Adam C."/>
            <person name="LaButti K."/>
            <person name="Lipzen A."/>
            <person name="Riley R."/>
            <person name="Grigoriev I.V."/>
            <person name="Nagy L.G."/>
        </authorList>
    </citation>
    <scope>NUCLEOTIDE SEQUENCE [LARGE SCALE GENOMIC DNA]</scope>
    <source>
        <strain evidence="2 3">NL-1724</strain>
    </source>
</reference>
<evidence type="ECO:0000313" key="3">
    <source>
        <dbReference type="Proteomes" id="UP000320762"/>
    </source>
</evidence>
<dbReference type="EMBL" id="VDMD01000007">
    <property type="protein sequence ID" value="TRM64449.1"/>
    <property type="molecule type" value="Genomic_DNA"/>
</dbReference>
<keyword evidence="1" id="KW-0472">Membrane</keyword>
<keyword evidence="3" id="KW-1185">Reference proteome</keyword>
<evidence type="ECO:0000256" key="1">
    <source>
        <dbReference type="SAM" id="Phobius"/>
    </source>
</evidence>